<keyword evidence="10" id="KW-0040">ANK repeat</keyword>
<evidence type="ECO:0000256" key="7">
    <source>
        <dbReference type="ARBA" id="ARBA00022771"/>
    </source>
</evidence>
<dbReference type="EC" id="2.3.2.27" evidence="3"/>
<evidence type="ECO:0000256" key="6">
    <source>
        <dbReference type="ARBA" id="ARBA00022737"/>
    </source>
</evidence>
<dbReference type="eggNOG" id="KOG4177">
    <property type="taxonomic scope" value="Eukaryota"/>
</dbReference>
<comment type="pathway">
    <text evidence="2">Protein modification; protein ubiquitination.</text>
</comment>
<dbReference type="OMA" id="NRMCAAC"/>
<feature type="domain" description="RING-type" evidence="13">
    <location>
        <begin position="65"/>
        <end position="114"/>
    </location>
</feature>
<dbReference type="HOGENOM" id="CLU_1404268_0_0_1"/>
<dbReference type="STRING" id="4533.J3L8D0"/>
<keyword evidence="15" id="KW-1185">Reference proteome</keyword>
<reference evidence="14" key="2">
    <citation type="submission" date="2013-04" db="UniProtKB">
        <authorList>
            <consortium name="EnsemblPlants"/>
        </authorList>
    </citation>
    <scope>IDENTIFICATION</scope>
</reference>
<dbReference type="InterPro" id="IPR013083">
    <property type="entry name" value="Znf_RING/FYVE/PHD"/>
</dbReference>
<name>J3L8D0_ORYBR</name>
<evidence type="ECO:0000256" key="3">
    <source>
        <dbReference type="ARBA" id="ARBA00012483"/>
    </source>
</evidence>
<dbReference type="Gene3D" id="3.30.40.10">
    <property type="entry name" value="Zinc/RING finger domain, C3HC4 (zinc finger)"/>
    <property type="match status" value="1"/>
</dbReference>
<dbReference type="Gramene" id="OB01G54860.1">
    <property type="protein sequence ID" value="OB01G54860.1"/>
    <property type="gene ID" value="OB01G54860"/>
</dbReference>
<accession>J3L8D0</accession>
<keyword evidence="8" id="KW-0833">Ubl conjugation pathway</keyword>
<dbReference type="EnsemblPlants" id="OB01G54860.1">
    <property type="protein sequence ID" value="OB01G54860.1"/>
    <property type="gene ID" value="OB01G54860"/>
</dbReference>
<protein>
    <recommendedName>
        <fullName evidence="3">RING-type E3 ubiquitin transferase</fullName>
        <ecNumber evidence="3">2.3.2.27</ecNumber>
    </recommendedName>
</protein>
<comment type="catalytic activity">
    <reaction evidence="1">
        <text>S-ubiquitinyl-[E2 ubiquitin-conjugating enzyme]-L-cysteine + [acceptor protein]-L-lysine = [E2 ubiquitin-conjugating enzyme]-L-cysteine + N(6)-ubiquitinyl-[acceptor protein]-L-lysine.</text>
        <dbReference type="EC" id="2.3.2.27"/>
    </reaction>
</comment>
<dbReference type="InterPro" id="IPR056760">
    <property type="entry name" value="RING_XB3-like"/>
</dbReference>
<evidence type="ECO:0000256" key="9">
    <source>
        <dbReference type="ARBA" id="ARBA00022833"/>
    </source>
</evidence>
<dbReference type="Proteomes" id="UP000006038">
    <property type="component" value="Chromosome 1"/>
</dbReference>
<dbReference type="PROSITE" id="PS50089">
    <property type="entry name" value="ZF_RING_2"/>
    <property type="match status" value="1"/>
</dbReference>
<keyword evidence="4" id="KW-0808">Transferase</keyword>
<evidence type="ECO:0000256" key="1">
    <source>
        <dbReference type="ARBA" id="ARBA00000900"/>
    </source>
</evidence>
<keyword evidence="9" id="KW-0862">Zinc</keyword>
<dbReference type="Pfam" id="PF24921">
    <property type="entry name" value="RING_XB3-XBAT31"/>
    <property type="match status" value="1"/>
</dbReference>
<organism evidence="14">
    <name type="scientific">Oryza brachyantha</name>
    <name type="common">malo sina</name>
    <dbReference type="NCBI Taxonomy" id="4533"/>
    <lineage>
        <taxon>Eukaryota</taxon>
        <taxon>Viridiplantae</taxon>
        <taxon>Streptophyta</taxon>
        <taxon>Embryophyta</taxon>
        <taxon>Tracheophyta</taxon>
        <taxon>Spermatophyta</taxon>
        <taxon>Magnoliopsida</taxon>
        <taxon>Liliopsida</taxon>
        <taxon>Poales</taxon>
        <taxon>Poaceae</taxon>
        <taxon>BOP clade</taxon>
        <taxon>Oryzoideae</taxon>
        <taxon>Oryzeae</taxon>
        <taxon>Oryzinae</taxon>
        <taxon>Oryza</taxon>
    </lineage>
</organism>
<evidence type="ECO:0000256" key="4">
    <source>
        <dbReference type="ARBA" id="ARBA00022679"/>
    </source>
</evidence>
<evidence type="ECO:0000313" key="14">
    <source>
        <dbReference type="EnsemblPlants" id="OB01G54860.1"/>
    </source>
</evidence>
<feature type="region of interest" description="Disordered" evidence="12">
    <location>
        <begin position="34"/>
        <end position="56"/>
    </location>
</feature>
<evidence type="ECO:0000256" key="2">
    <source>
        <dbReference type="ARBA" id="ARBA00004906"/>
    </source>
</evidence>
<evidence type="ECO:0000256" key="11">
    <source>
        <dbReference type="PROSITE-ProRule" id="PRU00175"/>
    </source>
</evidence>
<dbReference type="SUPFAM" id="SSF57850">
    <property type="entry name" value="RING/U-box"/>
    <property type="match status" value="1"/>
</dbReference>
<reference evidence="14" key="1">
    <citation type="journal article" date="2013" name="Nat. Commun.">
        <title>Whole-genome sequencing of Oryza brachyantha reveals mechanisms underlying Oryza genome evolution.</title>
        <authorList>
            <person name="Chen J."/>
            <person name="Huang Q."/>
            <person name="Gao D."/>
            <person name="Wang J."/>
            <person name="Lang Y."/>
            <person name="Liu T."/>
            <person name="Li B."/>
            <person name="Bai Z."/>
            <person name="Luis Goicoechea J."/>
            <person name="Liang C."/>
            <person name="Chen C."/>
            <person name="Zhang W."/>
            <person name="Sun S."/>
            <person name="Liao Y."/>
            <person name="Zhang X."/>
            <person name="Yang L."/>
            <person name="Song C."/>
            <person name="Wang M."/>
            <person name="Shi J."/>
            <person name="Liu G."/>
            <person name="Liu J."/>
            <person name="Zhou H."/>
            <person name="Zhou W."/>
            <person name="Yu Q."/>
            <person name="An N."/>
            <person name="Chen Y."/>
            <person name="Cai Q."/>
            <person name="Wang B."/>
            <person name="Liu B."/>
            <person name="Min J."/>
            <person name="Huang Y."/>
            <person name="Wu H."/>
            <person name="Li Z."/>
            <person name="Zhang Y."/>
            <person name="Yin Y."/>
            <person name="Song W."/>
            <person name="Jiang J."/>
            <person name="Jackson S.A."/>
            <person name="Wing R.A."/>
            <person name="Wang J."/>
            <person name="Chen M."/>
        </authorList>
    </citation>
    <scope>NUCLEOTIDE SEQUENCE [LARGE SCALE GENOMIC DNA]</scope>
    <source>
        <strain evidence="14">cv. IRGC 101232</strain>
    </source>
</reference>
<dbReference type="GO" id="GO:0061630">
    <property type="term" value="F:ubiquitin protein ligase activity"/>
    <property type="evidence" value="ECO:0007669"/>
    <property type="project" value="UniProtKB-EC"/>
</dbReference>
<evidence type="ECO:0000313" key="15">
    <source>
        <dbReference type="Proteomes" id="UP000006038"/>
    </source>
</evidence>
<evidence type="ECO:0000256" key="8">
    <source>
        <dbReference type="ARBA" id="ARBA00022786"/>
    </source>
</evidence>
<evidence type="ECO:0000259" key="13">
    <source>
        <dbReference type="PROSITE" id="PS50089"/>
    </source>
</evidence>
<dbReference type="AlphaFoldDB" id="J3L8D0"/>
<sequence length="168" mass="18403">MVWPSPLKFIAELEADAKALLEAALMEANREREKRILGQKQHKGQGGGGMSAEEEESESEEEEACNICFEQACSMEVKECGHQMCAACTLALCCHSKPNPKTLLLHPPSCPFCRTTISRLVVATKKPRLSRRRSRSSSFKGLSSAMGSLCSFRLVDGGDLAHIKPSLH</sequence>
<evidence type="ECO:0000256" key="10">
    <source>
        <dbReference type="ARBA" id="ARBA00023043"/>
    </source>
</evidence>
<keyword evidence="5" id="KW-0479">Metal-binding</keyword>
<keyword evidence="6" id="KW-0677">Repeat</keyword>
<keyword evidence="7 11" id="KW-0863">Zinc-finger</keyword>
<dbReference type="GO" id="GO:0008270">
    <property type="term" value="F:zinc ion binding"/>
    <property type="evidence" value="ECO:0007669"/>
    <property type="project" value="UniProtKB-KW"/>
</dbReference>
<evidence type="ECO:0000256" key="12">
    <source>
        <dbReference type="SAM" id="MobiDB-lite"/>
    </source>
</evidence>
<evidence type="ECO:0000256" key="5">
    <source>
        <dbReference type="ARBA" id="ARBA00022723"/>
    </source>
</evidence>
<dbReference type="InterPro" id="IPR001841">
    <property type="entry name" value="Znf_RING"/>
</dbReference>
<proteinExistence type="predicted"/>